<dbReference type="GO" id="GO:0016787">
    <property type="term" value="F:hydrolase activity"/>
    <property type="evidence" value="ECO:0007669"/>
    <property type="project" value="UniProtKB-KW"/>
</dbReference>
<feature type="domain" description="Dienelactone hydrolase" evidence="1">
    <location>
        <begin position="84"/>
        <end position="193"/>
    </location>
</feature>
<keyword evidence="2" id="KW-0378">Hydrolase</keyword>
<sequence length="227" mass="24871">MYGISMQLPFDGYHVQGKLTLPVKAQNLIIFSHGHGRSILMPHVHRLALAFQQEGFGTLIFDTLDNHEDIPEESIDIAFLSRGLLTSTQWLHNHSDYHSFNLGYFGSGTGAAAALKAASELGDTIKAVVSISGRLDLVKAELAEVRCPTLLIAGELDFNIVKINQKALSKLNVKKQLAVVSGASHLFEEPDKLNKAAHIAGLWFKKYLAPEKLKSDTDISKKITGLI</sequence>
<dbReference type="Pfam" id="PF01738">
    <property type="entry name" value="DLH"/>
    <property type="match status" value="1"/>
</dbReference>
<evidence type="ECO:0000259" key="1">
    <source>
        <dbReference type="Pfam" id="PF01738"/>
    </source>
</evidence>
<accession>A0A1M4X6R8</accession>
<dbReference type="Gene3D" id="3.40.50.1820">
    <property type="entry name" value="alpha/beta hydrolase"/>
    <property type="match status" value="1"/>
</dbReference>
<proteinExistence type="predicted"/>
<dbReference type="Proteomes" id="UP000184041">
    <property type="component" value="Unassembled WGS sequence"/>
</dbReference>
<dbReference type="STRING" id="1194090.SAMN05443144_10438"/>
<protein>
    <submittedName>
        <fullName evidence="2">Dienelactone hydrolase family protein</fullName>
    </submittedName>
</protein>
<gene>
    <name evidence="2" type="ORF">SAMN05443144_10438</name>
</gene>
<dbReference type="OrthoDB" id="9810066at2"/>
<organism evidence="2 3">
    <name type="scientific">Fodinibius roseus</name>
    <dbReference type="NCBI Taxonomy" id="1194090"/>
    <lineage>
        <taxon>Bacteria</taxon>
        <taxon>Pseudomonadati</taxon>
        <taxon>Balneolota</taxon>
        <taxon>Balneolia</taxon>
        <taxon>Balneolales</taxon>
        <taxon>Balneolaceae</taxon>
        <taxon>Fodinibius</taxon>
    </lineage>
</organism>
<reference evidence="2 3" key="1">
    <citation type="submission" date="2016-11" db="EMBL/GenBank/DDBJ databases">
        <authorList>
            <person name="Jaros S."/>
            <person name="Januszkiewicz K."/>
            <person name="Wedrychowicz H."/>
        </authorList>
    </citation>
    <scope>NUCLEOTIDE SEQUENCE [LARGE SCALE GENOMIC DNA]</scope>
    <source>
        <strain evidence="2 3">DSM 21986</strain>
    </source>
</reference>
<dbReference type="InterPro" id="IPR029058">
    <property type="entry name" value="AB_hydrolase_fold"/>
</dbReference>
<dbReference type="InterPro" id="IPR002925">
    <property type="entry name" value="Dienelactn_hydro"/>
</dbReference>
<name>A0A1M4X6R8_9BACT</name>
<dbReference type="AlphaFoldDB" id="A0A1M4X6R8"/>
<evidence type="ECO:0000313" key="3">
    <source>
        <dbReference type="Proteomes" id="UP000184041"/>
    </source>
</evidence>
<evidence type="ECO:0000313" key="2">
    <source>
        <dbReference type="EMBL" id="SHE89145.1"/>
    </source>
</evidence>
<dbReference type="SUPFAM" id="SSF53474">
    <property type="entry name" value="alpha/beta-Hydrolases"/>
    <property type="match status" value="1"/>
</dbReference>
<keyword evidence="3" id="KW-1185">Reference proteome</keyword>
<dbReference type="EMBL" id="FQUS01000004">
    <property type="protein sequence ID" value="SHE89145.1"/>
    <property type="molecule type" value="Genomic_DNA"/>
</dbReference>
<dbReference type="RefSeq" id="WP_073060001.1">
    <property type="nucleotide sequence ID" value="NZ_FQUS01000004.1"/>
</dbReference>